<dbReference type="Proteomes" id="UP001055072">
    <property type="component" value="Unassembled WGS sequence"/>
</dbReference>
<evidence type="ECO:0000313" key="1">
    <source>
        <dbReference type="EMBL" id="KAI0086107.1"/>
    </source>
</evidence>
<evidence type="ECO:0000313" key="2">
    <source>
        <dbReference type="Proteomes" id="UP001055072"/>
    </source>
</evidence>
<keyword evidence="2" id="KW-1185">Reference proteome</keyword>
<accession>A0ACB8TVL3</accession>
<name>A0ACB8TVL3_9APHY</name>
<sequence length="61" mass="6895">MSFKCLVSSSNPARTWFIVSSTTACSLSYCSDSICFSFSKFMICARYLFSFSFIFTNILAQ</sequence>
<dbReference type="EMBL" id="MU274926">
    <property type="protein sequence ID" value="KAI0086107.1"/>
    <property type="molecule type" value="Genomic_DNA"/>
</dbReference>
<organism evidence="1 2">
    <name type="scientific">Irpex rosettiformis</name>
    <dbReference type="NCBI Taxonomy" id="378272"/>
    <lineage>
        <taxon>Eukaryota</taxon>
        <taxon>Fungi</taxon>
        <taxon>Dikarya</taxon>
        <taxon>Basidiomycota</taxon>
        <taxon>Agaricomycotina</taxon>
        <taxon>Agaricomycetes</taxon>
        <taxon>Polyporales</taxon>
        <taxon>Irpicaceae</taxon>
        <taxon>Irpex</taxon>
    </lineage>
</organism>
<protein>
    <submittedName>
        <fullName evidence="1">Uncharacterized protein</fullName>
    </submittedName>
</protein>
<gene>
    <name evidence="1" type="ORF">BDY19DRAFT_963111</name>
</gene>
<reference evidence="1" key="1">
    <citation type="journal article" date="2021" name="Environ. Microbiol.">
        <title>Gene family expansions and transcriptome signatures uncover fungal adaptations to wood decay.</title>
        <authorList>
            <person name="Hage H."/>
            <person name="Miyauchi S."/>
            <person name="Viragh M."/>
            <person name="Drula E."/>
            <person name="Min B."/>
            <person name="Chaduli D."/>
            <person name="Navarro D."/>
            <person name="Favel A."/>
            <person name="Norest M."/>
            <person name="Lesage-Meessen L."/>
            <person name="Balint B."/>
            <person name="Merenyi Z."/>
            <person name="de Eugenio L."/>
            <person name="Morin E."/>
            <person name="Martinez A.T."/>
            <person name="Baldrian P."/>
            <person name="Stursova M."/>
            <person name="Martinez M.J."/>
            <person name="Novotny C."/>
            <person name="Magnuson J.K."/>
            <person name="Spatafora J.W."/>
            <person name="Maurice S."/>
            <person name="Pangilinan J."/>
            <person name="Andreopoulos W."/>
            <person name="LaButti K."/>
            <person name="Hundley H."/>
            <person name="Na H."/>
            <person name="Kuo A."/>
            <person name="Barry K."/>
            <person name="Lipzen A."/>
            <person name="Henrissat B."/>
            <person name="Riley R."/>
            <person name="Ahrendt S."/>
            <person name="Nagy L.G."/>
            <person name="Grigoriev I.V."/>
            <person name="Martin F."/>
            <person name="Rosso M.N."/>
        </authorList>
    </citation>
    <scope>NUCLEOTIDE SEQUENCE</scope>
    <source>
        <strain evidence="1">CBS 384.51</strain>
    </source>
</reference>
<comment type="caution">
    <text evidence="1">The sequence shown here is derived from an EMBL/GenBank/DDBJ whole genome shotgun (WGS) entry which is preliminary data.</text>
</comment>
<proteinExistence type="predicted"/>